<evidence type="ECO:0000313" key="7">
    <source>
        <dbReference type="EMBL" id="KAH9374321.1"/>
    </source>
</evidence>
<dbReference type="VEuPathDB" id="VectorBase:HLOH_064831"/>
<evidence type="ECO:0008006" key="9">
    <source>
        <dbReference type="Google" id="ProtNLM"/>
    </source>
</evidence>
<evidence type="ECO:0000256" key="3">
    <source>
        <dbReference type="ARBA" id="ARBA00022723"/>
    </source>
</evidence>
<dbReference type="GO" id="GO:0005506">
    <property type="term" value="F:iron ion binding"/>
    <property type="evidence" value="ECO:0007669"/>
    <property type="project" value="InterPro"/>
</dbReference>
<keyword evidence="8" id="KW-1185">Reference proteome</keyword>
<evidence type="ECO:0000256" key="5">
    <source>
        <dbReference type="ARBA" id="ARBA00023004"/>
    </source>
</evidence>
<dbReference type="AlphaFoldDB" id="A0A9J6GHM3"/>
<evidence type="ECO:0000256" key="1">
    <source>
        <dbReference type="ARBA" id="ARBA00010617"/>
    </source>
</evidence>
<organism evidence="7 8">
    <name type="scientific">Haemaphysalis longicornis</name>
    <name type="common">Bush tick</name>
    <dbReference type="NCBI Taxonomy" id="44386"/>
    <lineage>
        <taxon>Eukaryota</taxon>
        <taxon>Metazoa</taxon>
        <taxon>Ecdysozoa</taxon>
        <taxon>Arthropoda</taxon>
        <taxon>Chelicerata</taxon>
        <taxon>Arachnida</taxon>
        <taxon>Acari</taxon>
        <taxon>Parasitiformes</taxon>
        <taxon>Ixodida</taxon>
        <taxon>Ixodoidea</taxon>
        <taxon>Ixodidae</taxon>
        <taxon>Haemaphysalinae</taxon>
        <taxon>Haemaphysalis</taxon>
    </lineage>
</organism>
<dbReference type="Gene3D" id="1.10.630.10">
    <property type="entry name" value="Cytochrome P450"/>
    <property type="match status" value="1"/>
</dbReference>
<dbReference type="Proteomes" id="UP000821853">
    <property type="component" value="Chromosome 4"/>
</dbReference>
<accession>A0A9J6GHM3</accession>
<evidence type="ECO:0000256" key="4">
    <source>
        <dbReference type="ARBA" id="ARBA00023002"/>
    </source>
</evidence>
<keyword evidence="5" id="KW-0408">Iron</keyword>
<dbReference type="GO" id="GO:0016705">
    <property type="term" value="F:oxidoreductase activity, acting on paired donors, with incorporation or reduction of molecular oxygen"/>
    <property type="evidence" value="ECO:0007669"/>
    <property type="project" value="InterPro"/>
</dbReference>
<dbReference type="SUPFAM" id="SSF48264">
    <property type="entry name" value="Cytochrome P450"/>
    <property type="match status" value="1"/>
</dbReference>
<dbReference type="EMBL" id="JABSTR010000006">
    <property type="protein sequence ID" value="KAH9374321.1"/>
    <property type="molecule type" value="Genomic_DNA"/>
</dbReference>
<name>A0A9J6GHM3_HAELO</name>
<keyword evidence="6" id="KW-0503">Monooxygenase</keyword>
<evidence type="ECO:0000313" key="8">
    <source>
        <dbReference type="Proteomes" id="UP000821853"/>
    </source>
</evidence>
<dbReference type="Pfam" id="PF00067">
    <property type="entry name" value="p450"/>
    <property type="match status" value="1"/>
</dbReference>
<reference evidence="7 8" key="1">
    <citation type="journal article" date="2020" name="Cell">
        <title>Large-Scale Comparative Analyses of Tick Genomes Elucidate Their Genetic Diversity and Vector Capacities.</title>
        <authorList>
            <consortium name="Tick Genome and Microbiome Consortium (TIGMIC)"/>
            <person name="Jia N."/>
            <person name="Wang J."/>
            <person name="Shi W."/>
            <person name="Du L."/>
            <person name="Sun Y."/>
            <person name="Zhan W."/>
            <person name="Jiang J.F."/>
            <person name="Wang Q."/>
            <person name="Zhang B."/>
            <person name="Ji P."/>
            <person name="Bell-Sakyi L."/>
            <person name="Cui X.M."/>
            <person name="Yuan T.T."/>
            <person name="Jiang B.G."/>
            <person name="Yang W.F."/>
            <person name="Lam T.T."/>
            <person name="Chang Q.C."/>
            <person name="Ding S.J."/>
            <person name="Wang X.J."/>
            <person name="Zhu J.G."/>
            <person name="Ruan X.D."/>
            <person name="Zhao L."/>
            <person name="Wei J.T."/>
            <person name="Ye R.Z."/>
            <person name="Que T.C."/>
            <person name="Du C.H."/>
            <person name="Zhou Y.H."/>
            <person name="Cheng J.X."/>
            <person name="Dai P.F."/>
            <person name="Guo W.B."/>
            <person name="Han X.H."/>
            <person name="Huang E.J."/>
            <person name="Li L.F."/>
            <person name="Wei W."/>
            <person name="Gao Y.C."/>
            <person name="Liu J.Z."/>
            <person name="Shao H.Z."/>
            <person name="Wang X."/>
            <person name="Wang C.C."/>
            <person name="Yang T.C."/>
            <person name="Huo Q.B."/>
            <person name="Li W."/>
            <person name="Chen H.Y."/>
            <person name="Chen S.E."/>
            <person name="Zhou L.G."/>
            <person name="Ni X.B."/>
            <person name="Tian J.H."/>
            <person name="Sheng Y."/>
            <person name="Liu T."/>
            <person name="Pan Y.S."/>
            <person name="Xia L.Y."/>
            <person name="Li J."/>
            <person name="Zhao F."/>
            <person name="Cao W.C."/>
        </authorList>
    </citation>
    <scope>NUCLEOTIDE SEQUENCE [LARGE SCALE GENOMIC DNA]</scope>
    <source>
        <strain evidence="7">HaeL-2018</strain>
    </source>
</reference>
<dbReference type="OrthoDB" id="6499032at2759"/>
<proteinExistence type="inferred from homology"/>
<dbReference type="GO" id="GO:0008395">
    <property type="term" value="F:steroid hydroxylase activity"/>
    <property type="evidence" value="ECO:0007669"/>
    <property type="project" value="TreeGrafter"/>
</dbReference>
<dbReference type="InterPro" id="IPR036396">
    <property type="entry name" value="Cyt_P450_sf"/>
</dbReference>
<comment type="caution">
    <text evidence="7">The sequence shown here is derived from an EMBL/GenBank/DDBJ whole genome shotgun (WGS) entry which is preliminary data.</text>
</comment>
<protein>
    <recommendedName>
        <fullName evidence="9">Cytochrome P450</fullName>
    </recommendedName>
</protein>
<evidence type="ECO:0000256" key="2">
    <source>
        <dbReference type="ARBA" id="ARBA00022617"/>
    </source>
</evidence>
<dbReference type="InterPro" id="IPR001128">
    <property type="entry name" value="Cyt_P450"/>
</dbReference>
<keyword evidence="2" id="KW-0349">Heme</keyword>
<sequence length="93" mass="9916">MKDSLCPDCVACLFPGLTEDEALAQCILFFLGGQDTTSSTLALCVYFLAVNPDTQEKLRREVDECIATHVSSKGLLWGRAGVTGAVGTAKSFL</sequence>
<keyword evidence="3" id="KW-0479">Metal-binding</keyword>
<comment type="similarity">
    <text evidence="1">Belongs to the cytochrome P450 family.</text>
</comment>
<dbReference type="GO" id="GO:0020037">
    <property type="term" value="F:heme binding"/>
    <property type="evidence" value="ECO:0007669"/>
    <property type="project" value="InterPro"/>
</dbReference>
<dbReference type="InterPro" id="IPR050705">
    <property type="entry name" value="Cytochrome_P450_3A"/>
</dbReference>
<gene>
    <name evidence="7" type="ORF">HPB48_012892</name>
</gene>
<evidence type="ECO:0000256" key="6">
    <source>
        <dbReference type="ARBA" id="ARBA00023033"/>
    </source>
</evidence>
<dbReference type="PANTHER" id="PTHR24302:SF15">
    <property type="entry name" value="FATTY-ACID PEROXYGENASE"/>
    <property type="match status" value="1"/>
</dbReference>
<keyword evidence="4" id="KW-0560">Oxidoreductase</keyword>
<dbReference type="PANTHER" id="PTHR24302">
    <property type="entry name" value="CYTOCHROME P450 FAMILY 3"/>
    <property type="match status" value="1"/>
</dbReference>